<dbReference type="Gene3D" id="3.80.10.10">
    <property type="entry name" value="Ribonuclease Inhibitor"/>
    <property type="match status" value="3"/>
</dbReference>
<dbReference type="Proteomes" id="UP000053105">
    <property type="component" value="Unassembled WGS sequence"/>
</dbReference>
<evidence type="ECO:0000256" key="1">
    <source>
        <dbReference type="ARBA" id="ARBA00022737"/>
    </source>
</evidence>
<dbReference type="SUPFAM" id="SSF52047">
    <property type="entry name" value="RNI-like"/>
    <property type="match status" value="1"/>
</dbReference>
<dbReference type="STRING" id="166423.A0A0M8ZXF2"/>
<name>A0A0M8ZXF2_9HYME</name>
<dbReference type="AlphaFoldDB" id="A0A0M8ZXF2"/>
<dbReference type="PROSITE" id="PS51450">
    <property type="entry name" value="LRR"/>
    <property type="match status" value="1"/>
</dbReference>
<gene>
    <name evidence="2" type="ORF">WN51_03184</name>
</gene>
<dbReference type="OrthoDB" id="272549at2759"/>
<dbReference type="SMART" id="SM00368">
    <property type="entry name" value="LRR_RI"/>
    <property type="match status" value="5"/>
</dbReference>
<dbReference type="PANTHER" id="PTHR24111:SF0">
    <property type="entry name" value="LEUCINE-RICH REPEAT-CONTAINING PROTEIN"/>
    <property type="match status" value="1"/>
</dbReference>
<dbReference type="InterPro" id="IPR032675">
    <property type="entry name" value="LRR_dom_sf"/>
</dbReference>
<protein>
    <submittedName>
        <fullName evidence="2">Leucine-rich repeat-containing protein 34</fullName>
    </submittedName>
</protein>
<reference evidence="2 3" key="1">
    <citation type="submission" date="2015-07" db="EMBL/GenBank/DDBJ databases">
        <title>The genome of Melipona quadrifasciata.</title>
        <authorList>
            <person name="Pan H."/>
            <person name="Kapheim K."/>
        </authorList>
    </citation>
    <scope>NUCLEOTIDE SEQUENCE [LARGE SCALE GENOMIC DNA]</scope>
    <source>
        <strain evidence="2">0111107301</strain>
        <tissue evidence="2">Whole body</tissue>
    </source>
</reference>
<dbReference type="EMBL" id="KQ435826">
    <property type="protein sequence ID" value="KOX72036.1"/>
    <property type="molecule type" value="Genomic_DNA"/>
</dbReference>
<evidence type="ECO:0000313" key="3">
    <source>
        <dbReference type="Proteomes" id="UP000053105"/>
    </source>
</evidence>
<dbReference type="InterPro" id="IPR001611">
    <property type="entry name" value="Leu-rich_rpt"/>
</dbReference>
<keyword evidence="3" id="KW-1185">Reference proteome</keyword>
<evidence type="ECO:0000313" key="2">
    <source>
        <dbReference type="EMBL" id="KOX72036.1"/>
    </source>
</evidence>
<organism evidence="2 3">
    <name type="scientific">Melipona quadrifasciata</name>
    <dbReference type="NCBI Taxonomy" id="166423"/>
    <lineage>
        <taxon>Eukaryota</taxon>
        <taxon>Metazoa</taxon>
        <taxon>Ecdysozoa</taxon>
        <taxon>Arthropoda</taxon>
        <taxon>Hexapoda</taxon>
        <taxon>Insecta</taxon>
        <taxon>Pterygota</taxon>
        <taxon>Neoptera</taxon>
        <taxon>Endopterygota</taxon>
        <taxon>Hymenoptera</taxon>
        <taxon>Apocrita</taxon>
        <taxon>Aculeata</taxon>
        <taxon>Apoidea</taxon>
        <taxon>Anthophila</taxon>
        <taxon>Apidae</taxon>
        <taxon>Melipona</taxon>
    </lineage>
</organism>
<keyword evidence="1" id="KW-0677">Repeat</keyword>
<sequence>MKFNKYQCPSSCTNCEETNVLNVLENVKPPYVHQNLNQYIFKCFCKTICSTEKRLDMCGPVIYKKIGRNLQDIDIPALLVFLRKNQDITHLNLANNNITDFGFISLLDYFLLYKNIQELDIQNNNIASNGIDYVLKFAKNLELRSLNLRANKFGDQASKNVAYFLLENKYVRSLNIADVNQTASSLIYFIMVLSSDQEVSNRTLESLDISRPNPGCMYYFDAAHFADVIGHMLRYNTTLRALHLQKYNFSCHDIENMMFNAKYNDTLHLLDLGCNNIGDHGISHISAWLAKRPALKILILCKNIITDHGASNLRSLSNVIPFSKLLSLDISHNKITDDEMVNILYTLKKSPLLRQLRIFGNCIGNQAAKIVKRMLTSEVLNQENIDVRPYKVGHSWYFAKYEGDRCKKEYHDVSYHLFSQPPRTPPPTTHSIRKYYNYTYSTATELKLQHSTVTFISTIMGTDHIKDCRCCYCMKCNVSDFDEQCRETDHPSTCICCKCKEDESSDWSIDKLVLKRIAHPPDSIKNIEYILKRVNSTTKQNILKWININKDILEEDLKLIGDPSAKENTEETVSCKCSWVQLNMSVLQKYLQDSSSKDVIILPRDNSIYLNSVCKSVGTKTSLSNTNI</sequence>
<accession>A0A0M8ZXF2</accession>
<proteinExistence type="predicted"/>
<dbReference type="Pfam" id="PF13516">
    <property type="entry name" value="LRR_6"/>
    <property type="match status" value="3"/>
</dbReference>
<dbReference type="PANTHER" id="PTHR24111">
    <property type="entry name" value="LEUCINE-RICH REPEAT-CONTAINING PROTEIN 34"/>
    <property type="match status" value="1"/>
</dbReference>
<dbReference type="InterPro" id="IPR052201">
    <property type="entry name" value="LRR-containing_regulator"/>
</dbReference>